<dbReference type="PIRSF" id="PIRSF030820">
    <property type="entry name" value="UCP030820"/>
    <property type="match status" value="1"/>
</dbReference>
<accession>A0AB73I4K3</accession>
<proteinExistence type="predicted"/>
<reference evidence="1" key="1">
    <citation type="submission" date="2023-07" db="EMBL/GenBank/DDBJ databases">
        <title>Sorghum-associated microbial communities from plants grown in Nebraska, USA.</title>
        <authorList>
            <person name="Schachtman D."/>
        </authorList>
    </citation>
    <scope>NUCLEOTIDE SEQUENCE</scope>
    <source>
        <strain evidence="1">DS1061</strain>
    </source>
</reference>
<evidence type="ECO:0000313" key="1">
    <source>
        <dbReference type="EMBL" id="MDP9644925.1"/>
    </source>
</evidence>
<comment type="caution">
    <text evidence="1">The sequence shown here is derived from an EMBL/GenBank/DDBJ whole genome shotgun (WGS) entry which is preliminary data.</text>
</comment>
<evidence type="ECO:0000313" key="2">
    <source>
        <dbReference type="Proteomes" id="UP001229486"/>
    </source>
</evidence>
<dbReference type="RefSeq" id="WP_392392501.1">
    <property type="nucleotide sequence ID" value="NZ_JAURTK010000001.1"/>
</dbReference>
<dbReference type="Proteomes" id="UP001229486">
    <property type="component" value="Unassembled WGS sequence"/>
</dbReference>
<protein>
    <submittedName>
        <fullName evidence="1">Uncharacterized protein (DUF934 family)</fullName>
    </submittedName>
</protein>
<organism evidence="1 2">
    <name type="scientific">Paraburkholderia caledonica</name>
    <dbReference type="NCBI Taxonomy" id="134536"/>
    <lineage>
        <taxon>Bacteria</taxon>
        <taxon>Pseudomonadati</taxon>
        <taxon>Pseudomonadota</taxon>
        <taxon>Betaproteobacteria</taxon>
        <taxon>Burkholderiales</taxon>
        <taxon>Burkholderiaceae</taxon>
        <taxon>Paraburkholderia</taxon>
    </lineage>
</organism>
<sequence>MASIIKNRAIVNDDWTLVRPAEDGSLPAVNELPAGRVLVPLALWKAERDALSASRSAAELGVWLAPDSEPADIAGDFDKLAVIAVDFPVFRDGRGYSIGRLLRERYGYKGELRAIGDVLRDQVRLMFRCGFDAFAVRADKDISDALKAFDDFTVQYQGAFDEPSPLFRRRAASSSASQKVSA</sequence>
<dbReference type="InterPro" id="IPR008318">
    <property type="entry name" value="UCP030820"/>
</dbReference>
<gene>
    <name evidence="1" type="ORF">J2793_000347</name>
</gene>
<dbReference type="Pfam" id="PF06073">
    <property type="entry name" value="DUF934"/>
    <property type="match status" value="1"/>
</dbReference>
<name>A0AB73I4K3_9BURK</name>
<dbReference type="EMBL" id="JAURTK010000001">
    <property type="protein sequence ID" value="MDP9644925.1"/>
    <property type="molecule type" value="Genomic_DNA"/>
</dbReference>
<dbReference type="AlphaFoldDB" id="A0AB73I4K3"/>